<evidence type="ECO:0000256" key="10">
    <source>
        <dbReference type="ARBA" id="ARBA00023237"/>
    </source>
</evidence>
<dbReference type="PROSITE" id="PS52016">
    <property type="entry name" value="TONB_DEPENDENT_REC_3"/>
    <property type="match status" value="1"/>
</dbReference>
<evidence type="ECO:0000256" key="1">
    <source>
        <dbReference type="ARBA" id="ARBA00004571"/>
    </source>
</evidence>
<protein>
    <submittedName>
        <fullName evidence="16">TonB-dependent receptor</fullName>
    </submittedName>
</protein>
<dbReference type="PROSITE" id="PS00430">
    <property type="entry name" value="TONB_DEPENDENT_REC_1"/>
    <property type="match status" value="1"/>
</dbReference>
<evidence type="ECO:0000256" key="8">
    <source>
        <dbReference type="ARBA" id="ARBA00023136"/>
    </source>
</evidence>
<evidence type="ECO:0000259" key="14">
    <source>
        <dbReference type="Pfam" id="PF00593"/>
    </source>
</evidence>
<accession>A0AAW7YZ58</accession>
<dbReference type="InterPro" id="IPR039426">
    <property type="entry name" value="TonB-dep_rcpt-like"/>
</dbReference>
<dbReference type="InterPro" id="IPR037066">
    <property type="entry name" value="Plug_dom_sf"/>
</dbReference>
<comment type="similarity">
    <text evidence="2">Belongs to the TonB-dependent receptor family. Hemoglobin/haptoglobin binding protein subfamily.</text>
</comment>
<evidence type="ECO:0000256" key="2">
    <source>
        <dbReference type="ARBA" id="ARBA00008143"/>
    </source>
</evidence>
<keyword evidence="8 11" id="KW-0472">Membrane</keyword>
<evidence type="ECO:0000256" key="9">
    <source>
        <dbReference type="ARBA" id="ARBA00023170"/>
    </source>
</evidence>
<evidence type="ECO:0000256" key="7">
    <source>
        <dbReference type="ARBA" id="ARBA00023077"/>
    </source>
</evidence>
<keyword evidence="7 12" id="KW-0798">TonB box</keyword>
<comment type="subcellular location">
    <subcellularLocation>
        <location evidence="1 11">Cell outer membrane</location>
        <topology evidence="1 11">Multi-pass membrane protein</topology>
    </subcellularLocation>
</comment>
<dbReference type="InterPro" id="IPR010916">
    <property type="entry name" value="TonB_box_CS"/>
</dbReference>
<evidence type="ECO:0000259" key="15">
    <source>
        <dbReference type="Pfam" id="PF07715"/>
    </source>
</evidence>
<name>A0AAW7YZ58_9ALTE</name>
<dbReference type="GO" id="GO:0009279">
    <property type="term" value="C:cell outer membrane"/>
    <property type="evidence" value="ECO:0007669"/>
    <property type="project" value="UniProtKB-SubCell"/>
</dbReference>
<dbReference type="SUPFAM" id="SSF56935">
    <property type="entry name" value="Porins"/>
    <property type="match status" value="1"/>
</dbReference>
<dbReference type="PANTHER" id="PTHR30069">
    <property type="entry name" value="TONB-DEPENDENT OUTER MEMBRANE RECEPTOR"/>
    <property type="match status" value="1"/>
</dbReference>
<feature type="chain" id="PRO_5043499465" evidence="13">
    <location>
        <begin position="27"/>
        <end position="642"/>
    </location>
</feature>
<dbReference type="CDD" id="cd01347">
    <property type="entry name" value="ligand_gated_channel"/>
    <property type="match status" value="1"/>
</dbReference>
<keyword evidence="3 11" id="KW-0813">Transport</keyword>
<evidence type="ECO:0000313" key="16">
    <source>
        <dbReference type="EMBL" id="MDO6576483.1"/>
    </source>
</evidence>
<dbReference type="GO" id="GO:0015344">
    <property type="term" value="F:siderophore uptake transmembrane transporter activity"/>
    <property type="evidence" value="ECO:0007669"/>
    <property type="project" value="TreeGrafter"/>
</dbReference>
<evidence type="ECO:0000256" key="13">
    <source>
        <dbReference type="SAM" id="SignalP"/>
    </source>
</evidence>
<evidence type="ECO:0000256" key="3">
    <source>
        <dbReference type="ARBA" id="ARBA00022448"/>
    </source>
</evidence>
<feature type="domain" description="TonB-dependent receptor-like beta-barrel" evidence="14">
    <location>
        <begin position="179"/>
        <end position="615"/>
    </location>
</feature>
<sequence>MKFQTHFTCTAVYAAVATLLSAPVLAQTPETIETLTVTGTRLPVQIAKLPASLSVLTEQDIQASGAVQLTDLIRGLPGVSLSQSGSPGGLTEVRVRGSESNHLLVLIDGVVSNDIGQGSLIDLAHLTSANVARIELLRGPQSALWGSGAIGGVLSITTKAGEGASAKPSVNLTAGIGTQGTYQGSINAATQNGDVAVRTYASYLKTDGDNISRVGNEDDGYDNMTAGINVDYALADAHTLSAKFRSTQYENDYDGTDYVTTGLPADADNVTDGSQLSTKLAWRYAPDASAYASTVSFDYRKDDNDNTTSGADAGGTTGERLALNWTSFYNFDNWQVAGGAEYLQRLFEQRGPIVFGDPNQKQHDNTTSLFGEATGDIVDNVFATLSARFDNNSEFDDAVSYRAGLTWQVSKTYALFSSYGKAIKTPTFTERFGFFPDSFIGNPDLIPEESEEWEVGVKANWDSVTAQMSAYSAQLEDEINGFAYDATQGVYTAANVDGESSRDGADVEVTWLSDLAKVSASYSYLDADQTSFAIASTELRRARHQGALTVLSDLGTEKFSLYAKLAYTGTHYDTYFPPYPANSETLGLSAYTLASVNLGYQVSEKWALSLKVNNLFDTDYEDIVGYAGQERRALLSVSYSHQ</sequence>
<evidence type="ECO:0000256" key="4">
    <source>
        <dbReference type="ARBA" id="ARBA00022452"/>
    </source>
</evidence>
<keyword evidence="10 11" id="KW-0998">Cell outer membrane</keyword>
<feature type="domain" description="TonB-dependent receptor plug" evidence="15">
    <location>
        <begin position="47"/>
        <end position="153"/>
    </location>
</feature>
<keyword evidence="6 13" id="KW-0732">Signal</keyword>
<evidence type="ECO:0000256" key="12">
    <source>
        <dbReference type="PROSITE-ProRule" id="PRU10143"/>
    </source>
</evidence>
<evidence type="ECO:0000256" key="5">
    <source>
        <dbReference type="ARBA" id="ARBA00022692"/>
    </source>
</evidence>
<dbReference type="AlphaFoldDB" id="A0AAW7YZ58"/>
<dbReference type="InterPro" id="IPR012910">
    <property type="entry name" value="Plug_dom"/>
</dbReference>
<dbReference type="Proteomes" id="UP001170717">
    <property type="component" value="Unassembled WGS sequence"/>
</dbReference>
<dbReference type="EMBL" id="JAUOQI010000002">
    <property type="protein sequence ID" value="MDO6576483.1"/>
    <property type="molecule type" value="Genomic_DNA"/>
</dbReference>
<dbReference type="Pfam" id="PF00593">
    <property type="entry name" value="TonB_dep_Rec_b-barrel"/>
    <property type="match status" value="1"/>
</dbReference>
<keyword evidence="4 11" id="KW-1134">Transmembrane beta strand</keyword>
<evidence type="ECO:0000256" key="11">
    <source>
        <dbReference type="PROSITE-ProRule" id="PRU01360"/>
    </source>
</evidence>
<keyword evidence="9 16" id="KW-0675">Receptor</keyword>
<proteinExistence type="inferred from homology"/>
<dbReference type="Gene3D" id="2.170.130.10">
    <property type="entry name" value="TonB-dependent receptor, plug domain"/>
    <property type="match status" value="1"/>
</dbReference>
<feature type="signal peptide" evidence="13">
    <location>
        <begin position="1"/>
        <end position="26"/>
    </location>
</feature>
<dbReference type="Pfam" id="PF07715">
    <property type="entry name" value="Plug"/>
    <property type="match status" value="1"/>
</dbReference>
<feature type="short sequence motif" description="TonB box" evidence="12">
    <location>
        <begin position="34"/>
        <end position="40"/>
    </location>
</feature>
<dbReference type="GO" id="GO:0044718">
    <property type="term" value="P:siderophore transmembrane transport"/>
    <property type="evidence" value="ECO:0007669"/>
    <property type="project" value="TreeGrafter"/>
</dbReference>
<keyword evidence="5 11" id="KW-0812">Transmembrane</keyword>
<dbReference type="Gene3D" id="2.40.170.20">
    <property type="entry name" value="TonB-dependent receptor, beta-barrel domain"/>
    <property type="match status" value="1"/>
</dbReference>
<dbReference type="InterPro" id="IPR036942">
    <property type="entry name" value="Beta-barrel_TonB_sf"/>
</dbReference>
<evidence type="ECO:0000256" key="6">
    <source>
        <dbReference type="ARBA" id="ARBA00022729"/>
    </source>
</evidence>
<dbReference type="PANTHER" id="PTHR30069:SF29">
    <property type="entry name" value="HEMOGLOBIN AND HEMOGLOBIN-HAPTOGLOBIN-BINDING PROTEIN 1-RELATED"/>
    <property type="match status" value="1"/>
</dbReference>
<gene>
    <name evidence="16" type="ORF">Q4527_03735</name>
</gene>
<comment type="caution">
    <text evidence="16">The sequence shown here is derived from an EMBL/GenBank/DDBJ whole genome shotgun (WGS) entry which is preliminary data.</text>
</comment>
<dbReference type="InterPro" id="IPR000531">
    <property type="entry name" value="Beta-barrel_TonB"/>
</dbReference>
<evidence type="ECO:0000313" key="17">
    <source>
        <dbReference type="Proteomes" id="UP001170717"/>
    </source>
</evidence>
<dbReference type="RefSeq" id="WP_061997140.1">
    <property type="nucleotide sequence ID" value="NZ_CP015345.1"/>
</dbReference>
<reference evidence="16" key="1">
    <citation type="submission" date="2023-07" db="EMBL/GenBank/DDBJ databases">
        <title>Genome content predicts the carbon catabolic preferences of heterotrophic bacteria.</title>
        <authorList>
            <person name="Gralka M."/>
        </authorList>
    </citation>
    <scope>NUCLEOTIDE SEQUENCE</scope>
    <source>
        <strain evidence="16">F2M12</strain>
    </source>
</reference>
<organism evidence="16 17">
    <name type="scientific">Alteromonas stellipolaris</name>
    <dbReference type="NCBI Taxonomy" id="233316"/>
    <lineage>
        <taxon>Bacteria</taxon>
        <taxon>Pseudomonadati</taxon>
        <taxon>Pseudomonadota</taxon>
        <taxon>Gammaproteobacteria</taxon>
        <taxon>Alteromonadales</taxon>
        <taxon>Alteromonadaceae</taxon>
        <taxon>Alteromonas/Salinimonas group</taxon>
        <taxon>Alteromonas</taxon>
    </lineage>
</organism>